<sequence length="69" mass="7836">MQITKLMFKNFMGYKQLSLPKSNDDLPEGLILISGQNSYGKSTILEGVLFAFFGPKIFLDYTAFYPCFP</sequence>
<dbReference type="Gene3D" id="3.40.50.300">
    <property type="entry name" value="P-loop containing nucleotide triphosphate hydrolases"/>
    <property type="match status" value="1"/>
</dbReference>
<evidence type="ECO:0000259" key="1">
    <source>
        <dbReference type="Pfam" id="PF13476"/>
    </source>
</evidence>
<protein>
    <recommendedName>
        <fullName evidence="1">Rad50/SbcC-type AAA domain-containing protein</fullName>
    </recommendedName>
</protein>
<dbReference type="InterPro" id="IPR027417">
    <property type="entry name" value="P-loop_NTPase"/>
</dbReference>
<evidence type="ECO:0000313" key="2">
    <source>
        <dbReference type="EMBL" id="GAG96757.1"/>
    </source>
</evidence>
<organism evidence="2">
    <name type="scientific">marine sediment metagenome</name>
    <dbReference type="NCBI Taxonomy" id="412755"/>
    <lineage>
        <taxon>unclassified sequences</taxon>
        <taxon>metagenomes</taxon>
        <taxon>ecological metagenomes</taxon>
    </lineage>
</organism>
<dbReference type="SUPFAM" id="SSF52540">
    <property type="entry name" value="P-loop containing nucleoside triphosphate hydrolases"/>
    <property type="match status" value="1"/>
</dbReference>
<name>X1CUV5_9ZZZZ</name>
<dbReference type="GO" id="GO:0006302">
    <property type="term" value="P:double-strand break repair"/>
    <property type="evidence" value="ECO:0007669"/>
    <property type="project" value="InterPro"/>
</dbReference>
<dbReference type="GO" id="GO:0016887">
    <property type="term" value="F:ATP hydrolysis activity"/>
    <property type="evidence" value="ECO:0007669"/>
    <property type="project" value="InterPro"/>
</dbReference>
<reference evidence="2" key="1">
    <citation type="journal article" date="2014" name="Front. Microbiol.">
        <title>High frequency of phylogenetically diverse reductive dehalogenase-homologous genes in deep subseafloor sedimentary metagenomes.</title>
        <authorList>
            <person name="Kawai M."/>
            <person name="Futagami T."/>
            <person name="Toyoda A."/>
            <person name="Takaki Y."/>
            <person name="Nishi S."/>
            <person name="Hori S."/>
            <person name="Arai W."/>
            <person name="Tsubouchi T."/>
            <person name="Morono Y."/>
            <person name="Uchiyama I."/>
            <person name="Ito T."/>
            <person name="Fujiyama A."/>
            <person name="Inagaki F."/>
            <person name="Takami H."/>
        </authorList>
    </citation>
    <scope>NUCLEOTIDE SEQUENCE</scope>
    <source>
        <strain evidence="2">Expedition CK06-06</strain>
    </source>
</reference>
<accession>X1CUV5</accession>
<proteinExistence type="predicted"/>
<dbReference type="AlphaFoldDB" id="X1CUV5"/>
<dbReference type="Pfam" id="PF13476">
    <property type="entry name" value="AAA_23"/>
    <property type="match status" value="1"/>
</dbReference>
<comment type="caution">
    <text evidence="2">The sequence shown here is derived from an EMBL/GenBank/DDBJ whole genome shotgun (WGS) entry which is preliminary data.</text>
</comment>
<dbReference type="EMBL" id="BART01022468">
    <property type="protein sequence ID" value="GAG96757.1"/>
    <property type="molecule type" value="Genomic_DNA"/>
</dbReference>
<dbReference type="InterPro" id="IPR038729">
    <property type="entry name" value="Rad50/SbcC_AAA"/>
</dbReference>
<feature type="domain" description="Rad50/SbcC-type AAA" evidence="1">
    <location>
        <begin position="5"/>
        <end position="55"/>
    </location>
</feature>
<gene>
    <name evidence="2" type="ORF">S01H4_41122</name>
</gene>